<keyword evidence="2" id="KW-1185">Reference proteome</keyword>
<dbReference type="EMBL" id="SDAM02000062">
    <property type="protein sequence ID" value="KAH6832904.1"/>
    <property type="molecule type" value="Genomic_DNA"/>
</dbReference>
<dbReference type="SUPFAM" id="SSF82649">
    <property type="entry name" value="SufE/NifU"/>
    <property type="match status" value="1"/>
</dbReference>
<sequence length="129" mass="15263">MEELNTVMINDTPFSSKYPTLIGSIFFLQFPKFFFLPPIYDQENKLEKPHFILSSPSVSQQPIEELPPKLQEIIKLFDGVQESKANYEQLLFYGRNLNPLDSQYKMIENKFRAEFRISQVWVRAYLDDC</sequence>
<dbReference type="GO" id="GO:0016226">
    <property type="term" value="P:iron-sulfur cluster assembly"/>
    <property type="evidence" value="ECO:0007669"/>
    <property type="project" value="TreeGrafter"/>
</dbReference>
<organism evidence="1 2">
    <name type="scientific">Perilla frutescens var. hirtella</name>
    <name type="common">Perilla citriodora</name>
    <name type="synonym">Perilla setoyensis</name>
    <dbReference type="NCBI Taxonomy" id="608512"/>
    <lineage>
        <taxon>Eukaryota</taxon>
        <taxon>Viridiplantae</taxon>
        <taxon>Streptophyta</taxon>
        <taxon>Embryophyta</taxon>
        <taxon>Tracheophyta</taxon>
        <taxon>Spermatophyta</taxon>
        <taxon>Magnoliopsida</taxon>
        <taxon>eudicotyledons</taxon>
        <taxon>Gunneridae</taxon>
        <taxon>Pentapetalae</taxon>
        <taxon>asterids</taxon>
        <taxon>lamiids</taxon>
        <taxon>Lamiales</taxon>
        <taxon>Lamiaceae</taxon>
        <taxon>Nepetoideae</taxon>
        <taxon>Elsholtzieae</taxon>
        <taxon>Perilla</taxon>
    </lineage>
</organism>
<evidence type="ECO:0000313" key="2">
    <source>
        <dbReference type="Proteomes" id="UP001190926"/>
    </source>
</evidence>
<dbReference type="PANTHER" id="PTHR46230:SF3">
    <property type="entry name" value="SUFE-LIKE PROTEIN 1, CHLOROPLASTIC_MITOCHONDRIAL"/>
    <property type="match status" value="1"/>
</dbReference>
<dbReference type="AlphaFoldDB" id="A0AAD4JFJ0"/>
<comment type="caution">
    <text evidence="1">The sequence shown here is derived from an EMBL/GenBank/DDBJ whole genome shotgun (WGS) entry which is preliminary data.</text>
</comment>
<gene>
    <name evidence="1" type="ORF">C2S53_000447</name>
</gene>
<accession>A0AAD4JFJ0</accession>
<dbReference type="PANTHER" id="PTHR46230">
    <property type="match status" value="1"/>
</dbReference>
<dbReference type="Gene3D" id="3.90.1010.10">
    <property type="match status" value="1"/>
</dbReference>
<evidence type="ECO:0000313" key="1">
    <source>
        <dbReference type="EMBL" id="KAH6832904.1"/>
    </source>
</evidence>
<reference evidence="1 2" key="1">
    <citation type="journal article" date="2021" name="Nat. Commun.">
        <title>Incipient diploidization of the medicinal plant Perilla within 10,000 years.</title>
        <authorList>
            <person name="Zhang Y."/>
            <person name="Shen Q."/>
            <person name="Leng L."/>
            <person name="Zhang D."/>
            <person name="Chen S."/>
            <person name="Shi Y."/>
            <person name="Ning Z."/>
            <person name="Chen S."/>
        </authorList>
    </citation>
    <scope>NUCLEOTIDE SEQUENCE [LARGE SCALE GENOMIC DNA]</scope>
    <source>
        <strain evidence="2">cv. PC099</strain>
    </source>
</reference>
<proteinExistence type="predicted"/>
<dbReference type="Proteomes" id="UP001190926">
    <property type="component" value="Unassembled WGS sequence"/>
</dbReference>
<protein>
    <submittedName>
        <fullName evidence="1">Chloroplast sulfur E</fullName>
    </submittedName>
</protein>
<name>A0AAD4JFJ0_PERFH</name>
<dbReference type="GO" id="GO:0009507">
    <property type="term" value="C:chloroplast"/>
    <property type="evidence" value="ECO:0007669"/>
    <property type="project" value="TreeGrafter"/>
</dbReference>